<dbReference type="InterPro" id="IPR040690">
    <property type="entry name" value="FtsX_ECD"/>
</dbReference>
<dbReference type="PANTHER" id="PTHR47755:SF1">
    <property type="entry name" value="CELL DIVISION PROTEIN FTSX"/>
    <property type="match status" value="1"/>
</dbReference>
<accession>A0A1G1VL87</accession>
<evidence type="ECO:0000256" key="7">
    <source>
        <dbReference type="ARBA" id="ARBA00022989"/>
    </source>
</evidence>
<gene>
    <name evidence="14" type="ORF">A2785_00915</name>
</gene>
<reference evidence="14 15" key="1">
    <citation type="journal article" date="2016" name="Nat. Commun.">
        <title>Thousands of microbial genomes shed light on interconnected biogeochemical processes in an aquifer system.</title>
        <authorList>
            <person name="Anantharaman K."/>
            <person name="Brown C.T."/>
            <person name="Hug L.A."/>
            <person name="Sharon I."/>
            <person name="Castelle C.J."/>
            <person name="Probst A.J."/>
            <person name="Thomas B.C."/>
            <person name="Singh A."/>
            <person name="Wilkins M.J."/>
            <person name="Karaoz U."/>
            <person name="Brodie E.L."/>
            <person name="Williams K.H."/>
            <person name="Hubbard S.S."/>
            <person name="Banfield J.F."/>
        </authorList>
    </citation>
    <scope>NUCLEOTIDE SEQUENCE [LARGE SCALE GENOMIC DNA]</scope>
</reference>
<evidence type="ECO:0000256" key="4">
    <source>
        <dbReference type="ARBA" id="ARBA00022475"/>
    </source>
</evidence>
<keyword evidence="7 11" id="KW-1133">Transmembrane helix</keyword>
<comment type="subcellular location">
    <subcellularLocation>
        <location evidence="1">Cell membrane</location>
        <topology evidence="1">Multi-pass membrane protein</topology>
    </subcellularLocation>
</comment>
<dbReference type="Proteomes" id="UP000179069">
    <property type="component" value="Unassembled WGS sequence"/>
</dbReference>
<dbReference type="AlphaFoldDB" id="A0A1G1VL87"/>
<keyword evidence="5 10" id="KW-0132">Cell division</keyword>
<evidence type="ECO:0000313" key="14">
    <source>
        <dbReference type="EMBL" id="OGY16132.1"/>
    </source>
</evidence>
<dbReference type="EMBL" id="MHCI01000019">
    <property type="protein sequence ID" value="OGY16132.1"/>
    <property type="molecule type" value="Genomic_DNA"/>
</dbReference>
<comment type="similarity">
    <text evidence="2 10">Belongs to the ABC-4 integral membrane protein family. FtsX subfamily.</text>
</comment>
<evidence type="ECO:0000256" key="9">
    <source>
        <dbReference type="ARBA" id="ARBA00023306"/>
    </source>
</evidence>
<dbReference type="GO" id="GO:0051301">
    <property type="term" value="P:cell division"/>
    <property type="evidence" value="ECO:0007669"/>
    <property type="project" value="UniProtKB-KW"/>
</dbReference>
<evidence type="ECO:0000259" key="13">
    <source>
        <dbReference type="Pfam" id="PF18075"/>
    </source>
</evidence>
<evidence type="ECO:0000259" key="12">
    <source>
        <dbReference type="Pfam" id="PF02687"/>
    </source>
</evidence>
<evidence type="ECO:0000256" key="5">
    <source>
        <dbReference type="ARBA" id="ARBA00022618"/>
    </source>
</evidence>
<evidence type="ECO:0000313" key="15">
    <source>
        <dbReference type="Proteomes" id="UP000179069"/>
    </source>
</evidence>
<sequence>MKKSFTTTYRHIRRTPYQALSAITVLTVTFFIATLYFLVMAGSEKVLRYFETRPQVTVFFQDEAQKDQIDALRAKIRSNPGVSDVKYISKEEALTIYREQNKDEPLLLEMVTADILPASLEISATNVSNLSEIAKIVGQEPGVEEVVYQEDVINALTGWTRGVRIAGVALLSFLSATSMLIILIIIGLKISSRKVEIEILKLLGATNWYIIGPYILEGVFYGVLGAFFAWGAAYVLILYTTPFLISFLGEIPLIPIPFVFMAMLLAGLLIFGAVIGSLASLIAARRFLR</sequence>
<protein>
    <recommendedName>
        <fullName evidence="3 10">Cell division protein FtsX</fullName>
    </recommendedName>
</protein>
<evidence type="ECO:0000256" key="8">
    <source>
        <dbReference type="ARBA" id="ARBA00023136"/>
    </source>
</evidence>
<dbReference type="PANTHER" id="PTHR47755">
    <property type="entry name" value="CELL DIVISION PROTEIN FTSX"/>
    <property type="match status" value="1"/>
</dbReference>
<evidence type="ECO:0000256" key="10">
    <source>
        <dbReference type="PIRNR" id="PIRNR003097"/>
    </source>
</evidence>
<keyword evidence="9 10" id="KW-0131">Cell cycle</keyword>
<dbReference type="PIRSF" id="PIRSF003097">
    <property type="entry name" value="FtsX"/>
    <property type="match status" value="1"/>
</dbReference>
<proteinExistence type="inferred from homology"/>
<evidence type="ECO:0000256" key="11">
    <source>
        <dbReference type="SAM" id="Phobius"/>
    </source>
</evidence>
<comment type="caution">
    <text evidence="14">The sequence shown here is derived from an EMBL/GenBank/DDBJ whole genome shotgun (WGS) entry which is preliminary data.</text>
</comment>
<keyword evidence="8 10" id="KW-0472">Membrane</keyword>
<feature type="transmembrane region" description="Helical" evidence="11">
    <location>
        <begin position="165"/>
        <end position="188"/>
    </location>
</feature>
<evidence type="ECO:0000256" key="2">
    <source>
        <dbReference type="ARBA" id="ARBA00007379"/>
    </source>
</evidence>
<name>A0A1G1VL87_9BACT</name>
<evidence type="ECO:0000256" key="1">
    <source>
        <dbReference type="ARBA" id="ARBA00004651"/>
    </source>
</evidence>
<evidence type="ECO:0000256" key="6">
    <source>
        <dbReference type="ARBA" id="ARBA00022692"/>
    </source>
</evidence>
<evidence type="ECO:0000256" key="3">
    <source>
        <dbReference type="ARBA" id="ARBA00021907"/>
    </source>
</evidence>
<feature type="transmembrane region" description="Helical" evidence="11">
    <location>
        <begin position="20"/>
        <end position="39"/>
    </location>
</feature>
<feature type="domain" description="FtsX extracellular" evidence="13">
    <location>
        <begin position="55"/>
        <end position="146"/>
    </location>
</feature>
<dbReference type="Pfam" id="PF18075">
    <property type="entry name" value="FtsX_ECD"/>
    <property type="match status" value="1"/>
</dbReference>
<dbReference type="InterPro" id="IPR003838">
    <property type="entry name" value="ABC3_permease_C"/>
</dbReference>
<dbReference type="GO" id="GO:0005886">
    <property type="term" value="C:plasma membrane"/>
    <property type="evidence" value="ECO:0007669"/>
    <property type="project" value="UniProtKB-SubCell"/>
</dbReference>
<keyword evidence="6 11" id="KW-0812">Transmembrane</keyword>
<dbReference type="InterPro" id="IPR004513">
    <property type="entry name" value="FtsX"/>
</dbReference>
<feature type="domain" description="ABC3 transporter permease C-terminal" evidence="12">
    <location>
        <begin position="170"/>
        <end position="288"/>
    </location>
</feature>
<feature type="transmembrane region" description="Helical" evidence="11">
    <location>
        <begin position="259"/>
        <end position="284"/>
    </location>
</feature>
<dbReference type="Gene3D" id="3.30.70.3040">
    <property type="match status" value="1"/>
</dbReference>
<keyword evidence="4 10" id="KW-1003">Cell membrane</keyword>
<organism evidence="14 15">
    <name type="scientific">Candidatus Chisholmbacteria bacterium RIFCSPHIGHO2_01_FULL_49_18</name>
    <dbReference type="NCBI Taxonomy" id="1797590"/>
    <lineage>
        <taxon>Bacteria</taxon>
        <taxon>Candidatus Chisholmiibacteriota</taxon>
    </lineage>
</organism>
<dbReference type="Pfam" id="PF02687">
    <property type="entry name" value="FtsX"/>
    <property type="match status" value="1"/>
</dbReference>
<feature type="transmembrane region" description="Helical" evidence="11">
    <location>
        <begin position="208"/>
        <end position="239"/>
    </location>
</feature>